<reference evidence="1" key="1">
    <citation type="submission" date="2019-04" db="EMBL/GenBank/DDBJ databases">
        <title>Microbes associate with the intestines of laboratory mice.</title>
        <authorList>
            <person name="Navarre W."/>
            <person name="Wong E."/>
            <person name="Huang K."/>
            <person name="Tropini C."/>
            <person name="Ng K."/>
            <person name="Yu B."/>
        </authorList>
    </citation>
    <scope>NUCLEOTIDE SEQUENCE</scope>
    <source>
        <strain evidence="1">NM73_A23</strain>
    </source>
</reference>
<dbReference type="Proteomes" id="UP000308886">
    <property type="component" value="Unassembled WGS sequence"/>
</dbReference>
<organism evidence="1 2">
    <name type="scientific">Palleniella muris</name>
    <dbReference type="NCBI Taxonomy" id="3038145"/>
    <lineage>
        <taxon>Bacteria</taxon>
        <taxon>Pseudomonadati</taxon>
        <taxon>Bacteroidota</taxon>
        <taxon>Bacteroidia</taxon>
        <taxon>Bacteroidales</taxon>
        <taxon>Prevotellaceae</taxon>
        <taxon>Palleniella</taxon>
    </lineage>
</organism>
<keyword evidence="1" id="KW-0067">ATP-binding</keyword>
<evidence type="ECO:0000313" key="2">
    <source>
        <dbReference type="Proteomes" id="UP000308886"/>
    </source>
</evidence>
<protein>
    <submittedName>
        <fullName evidence="1">DNA helicase</fullName>
    </submittedName>
</protein>
<name>A0AC61QP27_9BACT</name>
<keyword evidence="1" id="KW-0547">Nucleotide-binding</keyword>
<keyword evidence="1" id="KW-0378">Hydrolase</keyword>
<sequence>MPATYEPEIAANLYAELAEALRLRPDMAAVYNAFNHTFQRLLYQKTDASRLNLAGTFAKTDYLLKEHRAPKGLAMAVNDTRVRLRKAVRTPHGQTAGDSPLRLEAACLHDFRNLCEFVSFIYKTPIPGHLAAMFPSNREYGDTLALVGEYVRVIADGWDDKAMYCRREDAVDDEPVAVSFTGGINGYDWSYLKDLLYENAQLNIVRPREKGGVLYPELIVFEPDYLVDISAIARCFTNYAESPVVHLLNKLQPQQVTEPLLLGNLAGQLLDEAITYSGKECRPYRDSAMEFFRNNALNFLAIGRGHDLHKNAQLQRRNIHTALESLEKSLERFSISDAFVEPSFFSEMLGLQGRMDYLQLDFKVLMEQKSGKCAFSFSNDEIKEREEHYVQLLLYMLIIRYNYRDLYEQNRRELHALLLYSKYGNGLIELPFAPQLVFRALKLRNGMARADIGYTEPHGFDILETLIPEIVNEKNARGTLWERYQRPQIQEVLAPIHNASPLERAYFLRFLTFIANEHAMAKLGNRTKENSGFAAKWHDSLEEKRLAGNIYDSLSIVSPDTGTTGKIETVVLRFPAVTDNDMSNFRVGDIVILYPYGRDEQPDARKTMVFRCSIKKMTPEEITLVLRAPQSDNRVFVRRKDCLWAVEHDFFESSYSSLYRGMHAFLSAPKERRDLLLLQREPQTDASRMLKGDYGAFNELSLRVKRAKDFFLIIGPPGTGKTSYGLLNTVKEELLEEGSSILLTSFTNRAVDEICSKLHSEGIGFLRIGGELNCSAACKDCLLSEKVSESNGIESLAEVIAATRVIVGTTASLSSNLQLFRLKRFSLAVVDEASQILEPHLMGLLSAHDGGIPAISKFVFIGDHKQLPAVVQQKEEVSRVGDPVLNAIHLTDCRLSLFERLLRRYGGDAGVVFMLRKQGRMHREIAMFPNLAFYNNRLDVVPLPHQEAQLPAFTGVPGSVAEIIATRRMAFVAVPAPQRTPSEKVNRSEADIIAAMVVGIYGREREVFDADETVGIIVPYRNQIATVRNAIAAYGIEALEGITIDTVERYQGSQRRYIVYGFTVQRYYQLDFLTANVFVDTDGSIIDRKLNVAMTRAKEHLFMVGNPKLLEKDPVFRHLLDFVRGRGEYFSSEDVF</sequence>
<evidence type="ECO:0000313" key="1">
    <source>
        <dbReference type="EMBL" id="TGX81494.1"/>
    </source>
</evidence>
<gene>
    <name evidence="1" type="ORF">E5358_10185</name>
</gene>
<keyword evidence="1" id="KW-0347">Helicase</keyword>
<accession>A0AC61QP27</accession>
<comment type="caution">
    <text evidence="1">The sequence shown here is derived from an EMBL/GenBank/DDBJ whole genome shotgun (WGS) entry which is preliminary data.</text>
</comment>
<keyword evidence="2" id="KW-1185">Reference proteome</keyword>
<proteinExistence type="predicted"/>
<dbReference type="EMBL" id="SRZC01000016">
    <property type="protein sequence ID" value="TGX81494.1"/>
    <property type="molecule type" value="Genomic_DNA"/>
</dbReference>